<dbReference type="OMA" id="MLTLRIY"/>
<dbReference type="PANTHER" id="PTHR46993">
    <property type="entry name" value="MYB TRANSCRIPTION FACTOR"/>
    <property type="match status" value="1"/>
</dbReference>
<gene>
    <name evidence="1" type="primary">LOC115978014</name>
</gene>
<reference evidence="1 2" key="1">
    <citation type="journal article" date="2016" name="G3 (Bethesda)">
        <title>First Draft Assembly and Annotation of the Genome of a California Endemic Oak Quercus lobata Nee (Fagaceae).</title>
        <authorList>
            <person name="Sork V.L."/>
            <person name="Fitz-Gibbon S.T."/>
            <person name="Puiu D."/>
            <person name="Crepeau M."/>
            <person name="Gugger P.F."/>
            <person name="Sherman R."/>
            <person name="Stevens K."/>
            <person name="Langley C.H."/>
            <person name="Pellegrini M."/>
            <person name="Salzberg S.L."/>
        </authorList>
    </citation>
    <scope>NUCLEOTIDE SEQUENCE [LARGE SCALE GENOMIC DNA]</scope>
    <source>
        <strain evidence="1 2">cv. SW786</strain>
    </source>
</reference>
<evidence type="ECO:0000313" key="1">
    <source>
        <dbReference type="EnsemblPlants" id="QL06p000163:mrna"/>
    </source>
</evidence>
<organism evidence="1 2">
    <name type="scientific">Quercus lobata</name>
    <name type="common">Valley oak</name>
    <dbReference type="NCBI Taxonomy" id="97700"/>
    <lineage>
        <taxon>Eukaryota</taxon>
        <taxon>Viridiplantae</taxon>
        <taxon>Streptophyta</taxon>
        <taxon>Embryophyta</taxon>
        <taxon>Tracheophyta</taxon>
        <taxon>Spermatophyta</taxon>
        <taxon>Magnoliopsida</taxon>
        <taxon>eudicotyledons</taxon>
        <taxon>Gunneridae</taxon>
        <taxon>Pentapetalae</taxon>
        <taxon>rosids</taxon>
        <taxon>fabids</taxon>
        <taxon>Fagales</taxon>
        <taxon>Fagaceae</taxon>
        <taxon>Quercus</taxon>
    </lineage>
</organism>
<dbReference type="Gramene" id="QL06p000163:mrna">
    <property type="protein sequence ID" value="QL06p000163:mrna"/>
    <property type="gene ID" value="QL06p000163"/>
</dbReference>
<reference evidence="1" key="2">
    <citation type="submission" date="2021-01" db="UniProtKB">
        <authorList>
            <consortium name="EnsemblPlants"/>
        </authorList>
    </citation>
    <scope>IDENTIFICATION</scope>
</reference>
<protein>
    <submittedName>
        <fullName evidence="1">Uncharacterized protein</fullName>
    </submittedName>
</protein>
<dbReference type="Proteomes" id="UP000594261">
    <property type="component" value="Chromosome 6"/>
</dbReference>
<sequence length="238" mass="26208">MDKIMDALEFLTRSAAVQDHVIKNLLQVLPLSSATAVDTRFKKAVLLRTIQSEVSNATVIETTLQVLELIEEMDRNDGVEIGELLKAAYFAATVECTVKYLALEGINGKYFEAVKRVWRGRIGNLEKSGNRSELVRDNAELTRWKNDLEAALWDAKVAKRLMNLNTRAEALQKLRAFLGEAWALMGSSFIEAAAATSNGAGELAAEQEVAAWVPELAANEEDKLVAGKAWLYYTSDGG</sequence>
<name>A0A7N2LVC0_QUELO</name>
<evidence type="ECO:0000313" key="2">
    <source>
        <dbReference type="Proteomes" id="UP000594261"/>
    </source>
</evidence>
<dbReference type="GeneID" id="115978014"/>
<dbReference type="EMBL" id="LRBV02000006">
    <property type="status" value="NOT_ANNOTATED_CDS"/>
    <property type="molecule type" value="Genomic_DNA"/>
</dbReference>
<dbReference type="RefSeq" id="XP_030955909.1">
    <property type="nucleotide sequence ID" value="XM_031100049.1"/>
</dbReference>
<proteinExistence type="predicted"/>
<dbReference type="EnsemblPlants" id="QL06p000163:mrna">
    <property type="protein sequence ID" value="QL06p000163:mrna"/>
    <property type="gene ID" value="QL06p000163"/>
</dbReference>
<dbReference type="InParanoid" id="A0A7N2LVC0"/>
<dbReference type="PANTHER" id="PTHR46993:SF6">
    <property type="entry name" value="MYB TRANSCRIPTION FACTOR"/>
    <property type="match status" value="1"/>
</dbReference>
<dbReference type="AlphaFoldDB" id="A0A7N2LVC0"/>
<keyword evidence="2" id="KW-1185">Reference proteome</keyword>
<accession>A0A7N2LVC0</accession>